<comment type="caution">
    <text evidence="1">The sequence shown here is derived from an EMBL/GenBank/DDBJ whole genome shotgun (WGS) entry which is preliminary data.</text>
</comment>
<dbReference type="EMBL" id="BARS01021531">
    <property type="protein sequence ID" value="GAG04679.1"/>
    <property type="molecule type" value="Genomic_DNA"/>
</dbReference>
<organism evidence="1">
    <name type="scientific">marine sediment metagenome</name>
    <dbReference type="NCBI Taxonomy" id="412755"/>
    <lineage>
        <taxon>unclassified sequences</taxon>
        <taxon>metagenomes</taxon>
        <taxon>ecological metagenomes</taxon>
    </lineage>
</organism>
<feature type="non-terminal residue" evidence="1">
    <location>
        <position position="271"/>
    </location>
</feature>
<proteinExistence type="predicted"/>
<name>X0UG04_9ZZZZ</name>
<reference evidence="1" key="1">
    <citation type="journal article" date="2014" name="Front. Microbiol.">
        <title>High frequency of phylogenetically diverse reductive dehalogenase-homologous genes in deep subseafloor sedimentary metagenomes.</title>
        <authorList>
            <person name="Kawai M."/>
            <person name="Futagami T."/>
            <person name="Toyoda A."/>
            <person name="Takaki Y."/>
            <person name="Nishi S."/>
            <person name="Hori S."/>
            <person name="Arai W."/>
            <person name="Tsubouchi T."/>
            <person name="Morono Y."/>
            <person name="Uchiyama I."/>
            <person name="Ito T."/>
            <person name="Fujiyama A."/>
            <person name="Inagaki F."/>
            <person name="Takami H."/>
        </authorList>
    </citation>
    <scope>NUCLEOTIDE SEQUENCE</scope>
    <source>
        <strain evidence="1">Expedition CK06-06</strain>
    </source>
</reference>
<accession>X0UG04</accession>
<dbReference type="AlphaFoldDB" id="X0UG04"/>
<evidence type="ECO:0000313" key="1">
    <source>
        <dbReference type="EMBL" id="GAG04679.1"/>
    </source>
</evidence>
<protein>
    <submittedName>
        <fullName evidence="1">Uncharacterized protein</fullName>
    </submittedName>
</protein>
<gene>
    <name evidence="1" type="ORF">S01H1_34569</name>
</gene>
<sequence>KELMGIIEDTQKTGFFEFVSKKMNNKLLKGFKKLGEVAQDLYIAEDDFWKIWNFAAESHRIRRAYKNAVDSGKIKMADVPGGSLESVDILKLATQNVRDMLPNYAYVSPFIKGLRAAPVSNFVSWPSEIVRGSTNMTVKAIAETKDPVMARVGYERLMGMVAAWATVPPLAVYGFQQAYGFTNEKLSALKEFVPYFSADSTVLPIYIDGEYKYIDFSRGFFYDTITSPIQSIVNQVEANKDKPTTPMIVEGMARAVSRFVEPFISEAMWVG</sequence>
<feature type="non-terminal residue" evidence="1">
    <location>
        <position position="1"/>
    </location>
</feature>